<reference evidence="10" key="1">
    <citation type="journal article" date="2008" name="Nat. Genet.">
        <title>The Pristionchus pacificus genome provides a unique perspective on nematode lifestyle and parasitism.</title>
        <authorList>
            <person name="Dieterich C."/>
            <person name="Clifton S.W."/>
            <person name="Schuster L.N."/>
            <person name="Chinwalla A."/>
            <person name="Delehaunty K."/>
            <person name="Dinkelacker I."/>
            <person name="Fulton L."/>
            <person name="Fulton R."/>
            <person name="Godfrey J."/>
            <person name="Minx P."/>
            <person name="Mitreva M."/>
            <person name="Roeseler W."/>
            <person name="Tian H."/>
            <person name="Witte H."/>
            <person name="Yang S.P."/>
            <person name="Wilson R.K."/>
            <person name="Sommer R.J."/>
        </authorList>
    </citation>
    <scope>NUCLEOTIDE SEQUENCE [LARGE SCALE GENOMIC DNA]</scope>
    <source>
        <strain evidence="10">PS312</strain>
    </source>
</reference>
<dbReference type="PANTHER" id="PTHR24329">
    <property type="entry name" value="HOMEOBOX PROTEIN ARISTALESS"/>
    <property type="match status" value="1"/>
</dbReference>
<keyword evidence="10" id="KW-1185">Reference proteome</keyword>
<dbReference type="PROSITE" id="PS50071">
    <property type="entry name" value="HOMEOBOX_2"/>
    <property type="match status" value="1"/>
</dbReference>
<feature type="compositionally biased region" description="Basic and acidic residues" evidence="7">
    <location>
        <begin position="155"/>
        <end position="167"/>
    </location>
</feature>
<name>A0A8R1Y7U2_PRIPA</name>
<evidence type="ECO:0000313" key="10">
    <source>
        <dbReference type="Proteomes" id="UP000005239"/>
    </source>
</evidence>
<dbReference type="AlphaFoldDB" id="A0A8R1Y7U2"/>
<dbReference type="CDD" id="cd00086">
    <property type="entry name" value="homeodomain"/>
    <property type="match status" value="1"/>
</dbReference>
<evidence type="ECO:0000259" key="8">
    <source>
        <dbReference type="PROSITE" id="PS50071"/>
    </source>
</evidence>
<dbReference type="Proteomes" id="UP000005239">
    <property type="component" value="Unassembled WGS sequence"/>
</dbReference>
<evidence type="ECO:0000256" key="5">
    <source>
        <dbReference type="PROSITE-ProRule" id="PRU00108"/>
    </source>
</evidence>
<dbReference type="SMART" id="SM00389">
    <property type="entry name" value="HOX"/>
    <property type="match status" value="1"/>
</dbReference>
<evidence type="ECO:0000256" key="1">
    <source>
        <dbReference type="ARBA" id="ARBA00004123"/>
    </source>
</evidence>
<keyword evidence="3 5" id="KW-0371">Homeobox</keyword>
<dbReference type="InterPro" id="IPR001356">
    <property type="entry name" value="HD"/>
</dbReference>
<dbReference type="FunFam" id="1.10.10.60:FF:000679">
    <property type="entry name" value="Homeobox protein aristaless"/>
    <property type="match status" value="1"/>
</dbReference>
<organism evidence="9 10">
    <name type="scientific">Pristionchus pacificus</name>
    <name type="common">Parasitic nematode worm</name>
    <dbReference type="NCBI Taxonomy" id="54126"/>
    <lineage>
        <taxon>Eukaryota</taxon>
        <taxon>Metazoa</taxon>
        <taxon>Ecdysozoa</taxon>
        <taxon>Nematoda</taxon>
        <taxon>Chromadorea</taxon>
        <taxon>Rhabditida</taxon>
        <taxon>Rhabditina</taxon>
        <taxon>Diplogasteromorpha</taxon>
        <taxon>Diplogasteroidea</taxon>
        <taxon>Neodiplogasteridae</taxon>
        <taxon>Pristionchus</taxon>
    </lineage>
</organism>
<dbReference type="InterPro" id="IPR009057">
    <property type="entry name" value="Homeodomain-like_sf"/>
</dbReference>
<dbReference type="GO" id="GO:0000977">
    <property type="term" value="F:RNA polymerase II transcription regulatory region sequence-specific DNA binding"/>
    <property type="evidence" value="ECO:0000318"/>
    <property type="project" value="GO_Central"/>
</dbReference>
<dbReference type="Pfam" id="PF00046">
    <property type="entry name" value="Homeodomain"/>
    <property type="match status" value="1"/>
</dbReference>
<gene>
    <name evidence="9" type="primary">WBGene00089812</name>
</gene>
<reference evidence="9" key="2">
    <citation type="submission" date="2022-06" db="UniProtKB">
        <authorList>
            <consortium name="EnsemblMetazoa"/>
        </authorList>
    </citation>
    <scope>IDENTIFICATION</scope>
    <source>
        <strain evidence="9">PS312</strain>
    </source>
</reference>
<feature type="domain" description="Homeobox" evidence="8">
    <location>
        <begin position="180"/>
        <end position="240"/>
    </location>
</feature>
<protein>
    <submittedName>
        <fullName evidence="9">Alr-1</fullName>
    </submittedName>
</protein>
<feature type="compositionally biased region" description="Low complexity" evidence="7">
    <location>
        <begin position="433"/>
        <end position="446"/>
    </location>
</feature>
<evidence type="ECO:0000256" key="2">
    <source>
        <dbReference type="ARBA" id="ARBA00023125"/>
    </source>
</evidence>
<evidence type="ECO:0000256" key="3">
    <source>
        <dbReference type="ARBA" id="ARBA00023155"/>
    </source>
</evidence>
<dbReference type="InterPro" id="IPR017970">
    <property type="entry name" value="Homeobox_CS"/>
</dbReference>
<dbReference type="GO" id="GO:0005634">
    <property type="term" value="C:nucleus"/>
    <property type="evidence" value="ECO:0000318"/>
    <property type="project" value="GO_Central"/>
</dbReference>
<feature type="region of interest" description="Disordered" evidence="7">
    <location>
        <begin position="140"/>
        <end position="184"/>
    </location>
</feature>
<dbReference type="PANTHER" id="PTHR24329:SF543">
    <property type="entry name" value="FI01017P-RELATED"/>
    <property type="match status" value="1"/>
</dbReference>
<accession>A0A8R1Y7U2</accession>
<proteinExistence type="predicted"/>
<dbReference type="Gene3D" id="1.10.10.60">
    <property type="entry name" value="Homeodomain-like"/>
    <property type="match status" value="1"/>
</dbReference>
<dbReference type="SUPFAM" id="SSF46689">
    <property type="entry name" value="Homeodomain-like"/>
    <property type="match status" value="1"/>
</dbReference>
<sequence>RIPPIAIDCPTTTTSSSDTSTHRDSEAMETINMNLIQSLNMNKIMKEQLDKMGGMGILSSLFPFAQHQQPEAKSPTAPSQPCSIPSPSAITAAVSAAVAASKPAAPSFSIASLTQIREDPPKEQQDLAAALSSLAAQHNIPLPQQADGSGILNRDPSDEARLLDGHSPDGSGSPDDGKRKQRSRYRTTFSAFQLDELEKVFARTHYPDVYTREELAARVSLTEARVQVWFQNRRAKFRKQERHHGIMPYAHPALGPNGMTSSLHGIPMHMLAAGSGQPDAQYAMLAAAAAAAQAAAAGQPDGAAAAAIVAAMQQANAQAMEHLAAAARGSPPSPRASSVSPLPPAARAAAAAAPAAAAGMPDAASLAMMMGLGGQNPFEYFAKLQMLQMHNNFAAAAAAHQASSSCDKKDVPVITTTSPDADGTESEEHEKSPAPTTVVLTPSPSTSRHEDECSPKGTVDLSTALSMAAAKQDE</sequence>
<evidence type="ECO:0000313" key="9">
    <source>
        <dbReference type="EnsemblMetazoa" id="PPA00258.1"/>
    </source>
</evidence>
<dbReference type="InterPro" id="IPR050649">
    <property type="entry name" value="Paired_Homeobox_TFs"/>
</dbReference>
<evidence type="ECO:0000256" key="7">
    <source>
        <dbReference type="SAM" id="MobiDB-lite"/>
    </source>
</evidence>
<keyword evidence="2 5" id="KW-0238">DNA-binding</keyword>
<feature type="DNA-binding region" description="Homeobox" evidence="5">
    <location>
        <begin position="182"/>
        <end position="241"/>
    </location>
</feature>
<dbReference type="GO" id="GO:0000981">
    <property type="term" value="F:DNA-binding transcription factor activity, RNA polymerase II-specific"/>
    <property type="evidence" value="ECO:0000318"/>
    <property type="project" value="GO_Central"/>
</dbReference>
<evidence type="ECO:0000256" key="6">
    <source>
        <dbReference type="RuleBase" id="RU000682"/>
    </source>
</evidence>
<dbReference type="GO" id="GO:0048666">
    <property type="term" value="P:neuron development"/>
    <property type="evidence" value="ECO:0000318"/>
    <property type="project" value="GO_Central"/>
</dbReference>
<feature type="region of interest" description="Disordered" evidence="7">
    <location>
        <begin position="404"/>
        <end position="474"/>
    </location>
</feature>
<dbReference type="EnsemblMetazoa" id="PPA00258.1">
    <property type="protein sequence ID" value="PPA00258.1"/>
    <property type="gene ID" value="WBGene00089812"/>
</dbReference>
<dbReference type="PROSITE" id="PS00027">
    <property type="entry name" value="HOMEOBOX_1"/>
    <property type="match status" value="1"/>
</dbReference>
<dbReference type="GO" id="GO:0006357">
    <property type="term" value="P:regulation of transcription by RNA polymerase II"/>
    <property type="evidence" value="ECO:0000318"/>
    <property type="project" value="GO_Central"/>
</dbReference>
<comment type="subcellular location">
    <subcellularLocation>
        <location evidence="1 5 6">Nucleus</location>
    </subcellularLocation>
</comment>
<dbReference type="OrthoDB" id="6159439at2759"/>
<keyword evidence="4 5" id="KW-0539">Nucleus</keyword>
<evidence type="ECO:0000256" key="4">
    <source>
        <dbReference type="ARBA" id="ARBA00023242"/>
    </source>
</evidence>
<feature type="region of interest" description="Disordered" evidence="7">
    <location>
        <begin position="1"/>
        <end position="24"/>
    </location>
</feature>